<organism evidence="1 2">
    <name type="scientific">Streptomyces violaceus</name>
    <name type="common">Streptomyces venezuelae</name>
    <dbReference type="NCBI Taxonomy" id="1936"/>
    <lineage>
        <taxon>Bacteria</taxon>
        <taxon>Bacillati</taxon>
        <taxon>Actinomycetota</taxon>
        <taxon>Actinomycetes</taxon>
        <taxon>Kitasatosporales</taxon>
        <taxon>Streptomycetaceae</taxon>
        <taxon>Streptomyces</taxon>
    </lineage>
</organism>
<name>A0ABY9U1R9_STRVL</name>
<dbReference type="Proteomes" id="UP001249394">
    <property type="component" value="Chromosome"/>
</dbReference>
<keyword evidence="2" id="KW-1185">Reference proteome</keyword>
<evidence type="ECO:0000313" key="2">
    <source>
        <dbReference type="Proteomes" id="UP001249394"/>
    </source>
</evidence>
<reference evidence="1 2" key="1">
    <citation type="submission" date="2023-09" db="EMBL/GenBank/DDBJ databases">
        <title>The genome sequence of Streptomyces anthocyanicus.</title>
        <authorList>
            <person name="Mo P."/>
        </authorList>
    </citation>
    <scope>NUCLEOTIDE SEQUENCE [LARGE SCALE GENOMIC DNA]</scope>
    <source>
        <strain evidence="1 2">JCM 4387</strain>
    </source>
</reference>
<dbReference type="EMBL" id="CP134213">
    <property type="protein sequence ID" value="WND16226.1"/>
    <property type="molecule type" value="Genomic_DNA"/>
</dbReference>
<proteinExistence type="predicted"/>
<sequence length="260" mass="30263">MCRDGAGESEFAIQKILGNFWHGLIPWGHIEFDLTNDSWGPVGFLNNDVKFPYAKMINSIFLINRALSEYNGGCRQWHSSVDYTDSCRGSSKNRFHGEYYYQFVQDWGGRPAHAEVRRFLAEDRTVCHCPLFDFGSSSDTPTFRAATLIHESWHHWQYKHRFDGTHPKRTDGKEGDYFYWHTAEAFTFGSMHSYDLNPSRFRFLSPYQVQAEFLDDLSIFHRRDTPISVALRAHTEANATLEQKFVNPPRYRVGDPKPFA</sequence>
<gene>
    <name evidence="1" type="ORF">RI060_02155</name>
</gene>
<accession>A0ABY9U1R9</accession>
<protein>
    <submittedName>
        <fullName evidence="1">Uncharacterized protein</fullName>
    </submittedName>
</protein>
<evidence type="ECO:0000313" key="1">
    <source>
        <dbReference type="EMBL" id="WND16226.1"/>
    </source>
</evidence>